<feature type="transmembrane region" description="Helical" evidence="1">
    <location>
        <begin position="32"/>
        <end position="54"/>
    </location>
</feature>
<keyword evidence="3" id="KW-1185">Reference proteome</keyword>
<evidence type="ECO:0000256" key="1">
    <source>
        <dbReference type="SAM" id="Phobius"/>
    </source>
</evidence>
<protein>
    <submittedName>
        <fullName evidence="2">Uncharacterized protein</fullName>
    </submittedName>
</protein>
<reference evidence="3" key="1">
    <citation type="submission" date="2016-06" db="EMBL/GenBank/DDBJ databases">
        <title>Parallel loss of symbiosis genes in relatives of nitrogen-fixing non-legume Parasponia.</title>
        <authorList>
            <person name="Van Velzen R."/>
            <person name="Holmer R."/>
            <person name="Bu F."/>
            <person name="Rutten L."/>
            <person name="Van Zeijl A."/>
            <person name="Liu W."/>
            <person name="Santuari L."/>
            <person name="Cao Q."/>
            <person name="Sharma T."/>
            <person name="Shen D."/>
            <person name="Roswanjaya Y."/>
            <person name="Wardhani T."/>
            <person name="Kalhor M.S."/>
            <person name="Jansen J."/>
            <person name="Van den Hoogen J."/>
            <person name="Gungor B."/>
            <person name="Hartog M."/>
            <person name="Hontelez J."/>
            <person name="Verver J."/>
            <person name="Yang W.-C."/>
            <person name="Schijlen E."/>
            <person name="Repin R."/>
            <person name="Schilthuizen M."/>
            <person name="Schranz E."/>
            <person name="Heidstra R."/>
            <person name="Miyata K."/>
            <person name="Fedorova E."/>
            <person name="Kohlen W."/>
            <person name="Bisseling T."/>
            <person name="Smit S."/>
            <person name="Geurts R."/>
        </authorList>
    </citation>
    <scope>NUCLEOTIDE SEQUENCE [LARGE SCALE GENOMIC DNA]</scope>
    <source>
        <strain evidence="3">cv. WU1-14</strain>
    </source>
</reference>
<keyword evidence="1" id="KW-1133">Transmembrane helix</keyword>
<gene>
    <name evidence="2" type="ORF">PanWU01x14_039580</name>
</gene>
<dbReference type="OrthoDB" id="10480642at2759"/>
<keyword evidence="1" id="KW-0812">Transmembrane</keyword>
<comment type="caution">
    <text evidence="2">The sequence shown here is derived from an EMBL/GenBank/DDBJ whole genome shotgun (WGS) entry which is preliminary data.</text>
</comment>
<evidence type="ECO:0000313" key="3">
    <source>
        <dbReference type="Proteomes" id="UP000237105"/>
    </source>
</evidence>
<proteinExistence type="predicted"/>
<dbReference type="EMBL" id="JXTB01000022">
    <property type="protein sequence ID" value="PON75698.1"/>
    <property type="molecule type" value="Genomic_DNA"/>
</dbReference>
<dbReference type="AlphaFoldDB" id="A0A2P5DQY9"/>
<evidence type="ECO:0000313" key="2">
    <source>
        <dbReference type="EMBL" id="PON75698.1"/>
    </source>
</evidence>
<name>A0A2P5DQY9_PARAD</name>
<accession>A0A2P5DQY9</accession>
<dbReference type="Proteomes" id="UP000237105">
    <property type="component" value="Unassembled WGS sequence"/>
</dbReference>
<organism evidence="2 3">
    <name type="scientific">Parasponia andersonii</name>
    <name type="common">Sponia andersonii</name>
    <dbReference type="NCBI Taxonomy" id="3476"/>
    <lineage>
        <taxon>Eukaryota</taxon>
        <taxon>Viridiplantae</taxon>
        <taxon>Streptophyta</taxon>
        <taxon>Embryophyta</taxon>
        <taxon>Tracheophyta</taxon>
        <taxon>Spermatophyta</taxon>
        <taxon>Magnoliopsida</taxon>
        <taxon>eudicotyledons</taxon>
        <taxon>Gunneridae</taxon>
        <taxon>Pentapetalae</taxon>
        <taxon>rosids</taxon>
        <taxon>fabids</taxon>
        <taxon>Rosales</taxon>
        <taxon>Cannabaceae</taxon>
        <taxon>Parasponia</taxon>
    </lineage>
</organism>
<sequence>MSLPSAQLKHGIRTMEERVLCSGLVKSADRRVGFVLLLGQSLCAGRVGFVLLLFPDCSPVFPDSSCSSQTPHL</sequence>
<keyword evidence="1" id="KW-0472">Membrane</keyword>